<organism evidence="2 3">
    <name type="scientific">Streptomyces africanus</name>
    <dbReference type="NCBI Taxonomy" id="231024"/>
    <lineage>
        <taxon>Bacteria</taxon>
        <taxon>Bacillati</taxon>
        <taxon>Actinomycetota</taxon>
        <taxon>Actinomycetes</taxon>
        <taxon>Kitasatosporales</taxon>
        <taxon>Streptomycetaceae</taxon>
        <taxon>Streptomyces</taxon>
    </lineage>
</organism>
<feature type="chain" id="PRO_5045212328" evidence="1">
    <location>
        <begin position="27"/>
        <end position="132"/>
    </location>
</feature>
<dbReference type="Proteomes" id="UP001232755">
    <property type="component" value="Unassembled WGS sequence"/>
</dbReference>
<protein>
    <submittedName>
        <fullName evidence="2">Uncharacterized protein</fullName>
    </submittedName>
</protein>
<sequence>MQLFKGLGMAIAATAAAFAMMPSASAAAQADTMSAPPAPAAVNCDWNPTKSTTGVSLTTTKEISLRYGPAASCPFIGWDDMDVPTLLWAVCKYRNPDSGNTWYYTDPNEASWARGWIYSGNVKVGSGTIPSC</sequence>
<comment type="caution">
    <text evidence="2">The sequence shown here is derived from an EMBL/GenBank/DDBJ whole genome shotgun (WGS) entry which is preliminary data.</text>
</comment>
<evidence type="ECO:0000313" key="2">
    <source>
        <dbReference type="EMBL" id="MDQ0745784.1"/>
    </source>
</evidence>
<accession>A0ABU0QGT8</accession>
<evidence type="ECO:0000256" key="1">
    <source>
        <dbReference type="SAM" id="SignalP"/>
    </source>
</evidence>
<name>A0ABU0QGT8_9ACTN</name>
<feature type="signal peptide" evidence="1">
    <location>
        <begin position="1"/>
        <end position="26"/>
    </location>
</feature>
<proteinExistence type="predicted"/>
<dbReference type="EMBL" id="JAUSYP010000001">
    <property type="protein sequence ID" value="MDQ0745784.1"/>
    <property type="molecule type" value="Genomic_DNA"/>
</dbReference>
<reference evidence="2 3" key="1">
    <citation type="submission" date="2023-07" db="EMBL/GenBank/DDBJ databases">
        <title>Comparative genomics of wheat-associated soil bacteria to identify genetic determinants of phenazine resistance.</title>
        <authorList>
            <person name="Mouncey N."/>
        </authorList>
    </citation>
    <scope>NUCLEOTIDE SEQUENCE [LARGE SCALE GENOMIC DNA]</scope>
    <source>
        <strain evidence="2 3">B3I12</strain>
    </source>
</reference>
<keyword evidence="1" id="KW-0732">Signal</keyword>
<evidence type="ECO:0000313" key="3">
    <source>
        <dbReference type="Proteomes" id="UP001232755"/>
    </source>
</evidence>
<keyword evidence="3" id="KW-1185">Reference proteome</keyword>
<gene>
    <name evidence="2" type="ORF">QF034_000015</name>
</gene>